<organism evidence="1 2">
    <name type="scientific">Pseudarthrobacter oxydans</name>
    <name type="common">Arthrobacter oxydans</name>
    <dbReference type="NCBI Taxonomy" id="1671"/>
    <lineage>
        <taxon>Bacteria</taxon>
        <taxon>Bacillati</taxon>
        <taxon>Actinomycetota</taxon>
        <taxon>Actinomycetes</taxon>
        <taxon>Micrococcales</taxon>
        <taxon>Micrococcaceae</taxon>
        <taxon>Pseudarthrobacter</taxon>
    </lineage>
</organism>
<dbReference type="GeneID" id="97424159"/>
<dbReference type="EMBL" id="JAVDWN010000010">
    <property type="protein sequence ID" value="MDR7164892.1"/>
    <property type="molecule type" value="Genomic_DNA"/>
</dbReference>
<reference evidence="1" key="1">
    <citation type="submission" date="2023-07" db="EMBL/GenBank/DDBJ databases">
        <title>Sorghum-associated microbial communities from plants grown in Nebraska, USA.</title>
        <authorList>
            <person name="Schachtman D."/>
        </authorList>
    </citation>
    <scope>NUCLEOTIDE SEQUENCE</scope>
    <source>
        <strain evidence="1">BE261</strain>
    </source>
</reference>
<accession>A0AAW8NC81</accession>
<protein>
    <submittedName>
        <fullName evidence="1">Uncharacterized protein</fullName>
    </submittedName>
</protein>
<dbReference type="AlphaFoldDB" id="A0AAW8NC81"/>
<proteinExistence type="predicted"/>
<evidence type="ECO:0000313" key="2">
    <source>
        <dbReference type="Proteomes" id="UP001262032"/>
    </source>
</evidence>
<sequence>MTSITDTLTNKAAGQMLLALNRAANGISGRNLQHIYAGTVSPAIIAKRRAKNSAARKARRASR</sequence>
<gene>
    <name evidence="1" type="ORF">J2X12_002930</name>
</gene>
<comment type="caution">
    <text evidence="1">The sequence shown here is derived from an EMBL/GenBank/DDBJ whole genome shotgun (WGS) entry which is preliminary data.</text>
</comment>
<evidence type="ECO:0000313" key="1">
    <source>
        <dbReference type="EMBL" id="MDR7164892.1"/>
    </source>
</evidence>
<name>A0AAW8NC81_PSEOX</name>
<dbReference type="RefSeq" id="WP_310114022.1">
    <property type="nucleotide sequence ID" value="NZ_JAVDTN010000017.1"/>
</dbReference>
<dbReference type="Proteomes" id="UP001262032">
    <property type="component" value="Unassembled WGS sequence"/>
</dbReference>